<dbReference type="Pfam" id="PF02910">
    <property type="entry name" value="Succ_DH_flav_C"/>
    <property type="match status" value="1"/>
</dbReference>
<dbReference type="EMBL" id="CYZE01000002">
    <property type="protein sequence ID" value="CUN84929.1"/>
    <property type="molecule type" value="Genomic_DNA"/>
</dbReference>
<dbReference type="PANTHER" id="PTHR42716:SF2">
    <property type="entry name" value="L-ASPARTATE OXIDASE, CHLOROPLASTIC"/>
    <property type="match status" value="1"/>
</dbReference>
<dbReference type="InterPro" id="IPR036188">
    <property type="entry name" value="FAD/NAD-bd_sf"/>
</dbReference>
<accession>A0A174AAM7</accession>
<dbReference type="InterPro" id="IPR003953">
    <property type="entry name" value="FAD-dep_OxRdtase_2_FAD-bd"/>
</dbReference>
<comment type="catalytic activity">
    <reaction evidence="11">
        <text>L-aspartate + O2 = iminosuccinate + H2O2</text>
        <dbReference type="Rhea" id="RHEA:25876"/>
        <dbReference type="ChEBI" id="CHEBI:15379"/>
        <dbReference type="ChEBI" id="CHEBI:16240"/>
        <dbReference type="ChEBI" id="CHEBI:29991"/>
        <dbReference type="ChEBI" id="CHEBI:77875"/>
        <dbReference type="EC" id="1.4.3.16"/>
    </reaction>
    <physiologicalReaction direction="left-to-right" evidence="11">
        <dbReference type="Rhea" id="RHEA:25877"/>
    </physiologicalReaction>
</comment>
<evidence type="ECO:0000313" key="15">
    <source>
        <dbReference type="Proteomes" id="UP000095651"/>
    </source>
</evidence>
<evidence type="ECO:0000313" key="14">
    <source>
        <dbReference type="EMBL" id="CUN84929.1"/>
    </source>
</evidence>
<dbReference type="GO" id="GO:0009435">
    <property type="term" value="P:NAD+ biosynthetic process"/>
    <property type="evidence" value="ECO:0007669"/>
    <property type="project" value="InterPro"/>
</dbReference>
<feature type="domain" description="FAD-dependent oxidoreductase 2 FAD-binding" evidence="12">
    <location>
        <begin position="10"/>
        <end position="390"/>
    </location>
</feature>
<dbReference type="InterPro" id="IPR037099">
    <property type="entry name" value="Fum_R/Succ_DH_flav-like_C_sf"/>
</dbReference>
<keyword evidence="9 14" id="KW-0560">Oxidoreductase</keyword>
<keyword evidence="6" id="KW-0285">Flavoprotein</keyword>
<reference evidence="14 15" key="1">
    <citation type="submission" date="2015-09" db="EMBL/GenBank/DDBJ databases">
        <authorList>
            <consortium name="Pathogen Informatics"/>
        </authorList>
    </citation>
    <scope>NUCLEOTIDE SEQUENCE [LARGE SCALE GENOMIC DNA]</scope>
    <source>
        <strain evidence="14 15">2789STDY5608850</strain>
    </source>
</reference>
<dbReference type="Gene3D" id="1.20.58.100">
    <property type="entry name" value="Fumarate reductase/succinate dehydrogenase flavoprotein-like, C-terminal domain"/>
    <property type="match status" value="1"/>
</dbReference>
<keyword evidence="8" id="KW-0274">FAD</keyword>
<dbReference type="Gene3D" id="3.50.50.60">
    <property type="entry name" value="FAD/NAD(P)-binding domain"/>
    <property type="match status" value="1"/>
</dbReference>
<dbReference type="Proteomes" id="UP000095651">
    <property type="component" value="Unassembled WGS sequence"/>
</dbReference>
<evidence type="ECO:0000256" key="1">
    <source>
        <dbReference type="ARBA" id="ARBA00001974"/>
    </source>
</evidence>
<dbReference type="SUPFAM" id="SSF46977">
    <property type="entry name" value="Succinate dehydrogenase/fumarate reductase flavoprotein C-terminal domain"/>
    <property type="match status" value="1"/>
</dbReference>
<dbReference type="InterPro" id="IPR027477">
    <property type="entry name" value="Succ_DH/fumarate_Rdtase_cat_sf"/>
</dbReference>
<keyword evidence="7" id="KW-0662">Pyridine nucleotide biosynthesis</keyword>
<evidence type="ECO:0000256" key="11">
    <source>
        <dbReference type="ARBA" id="ARBA00048305"/>
    </source>
</evidence>
<evidence type="ECO:0000259" key="13">
    <source>
        <dbReference type="Pfam" id="PF02910"/>
    </source>
</evidence>
<evidence type="ECO:0000256" key="2">
    <source>
        <dbReference type="ARBA" id="ARBA00004950"/>
    </source>
</evidence>
<dbReference type="PRINTS" id="PR00411">
    <property type="entry name" value="PNDRDTASEI"/>
</dbReference>
<dbReference type="PANTHER" id="PTHR42716">
    <property type="entry name" value="L-ASPARTATE OXIDASE"/>
    <property type="match status" value="1"/>
</dbReference>
<gene>
    <name evidence="14" type="primary">nadB</name>
    <name evidence="14" type="ORF">ERS852407_01258</name>
</gene>
<dbReference type="EC" id="1.4.3.16" evidence="4"/>
<evidence type="ECO:0000259" key="12">
    <source>
        <dbReference type="Pfam" id="PF00890"/>
    </source>
</evidence>
<evidence type="ECO:0000256" key="10">
    <source>
        <dbReference type="ARBA" id="ARBA00030386"/>
    </source>
</evidence>
<feature type="domain" description="Fumarate reductase/succinate dehydrogenase flavoprotein-like C-terminal" evidence="13">
    <location>
        <begin position="436"/>
        <end position="534"/>
    </location>
</feature>
<dbReference type="AlphaFoldDB" id="A0A174AAM7"/>
<organism evidence="14 15">
    <name type="scientific">Hungatella hathewayi</name>
    <dbReference type="NCBI Taxonomy" id="154046"/>
    <lineage>
        <taxon>Bacteria</taxon>
        <taxon>Bacillati</taxon>
        <taxon>Bacillota</taxon>
        <taxon>Clostridia</taxon>
        <taxon>Lachnospirales</taxon>
        <taxon>Lachnospiraceae</taxon>
        <taxon>Hungatella</taxon>
    </lineage>
</organism>
<evidence type="ECO:0000256" key="8">
    <source>
        <dbReference type="ARBA" id="ARBA00022827"/>
    </source>
</evidence>
<dbReference type="Gene3D" id="3.90.700.10">
    <property type="entry name" value="Succinate dehydrogenase/fumarate reductase flavoprotein, catalytic domain"/>
    <property type="match status" value="1"/>
</dbReference>
<evidence type="ECO:0000256" key="3">
    <source>
        <dbReference type="ARBA" id="ARBA00008562"/>
    </source>
</evidence>
<comment type="similarity">
    <text evidence="3">Belongs to the FAD-dependent oxidoreductase 2 family. NadB subfamily.</text>
</comment>
<proteinExistence type="inferred from homology"/>
<dbReference type="SUPFAM" id="SSF51905">
    <property type="entry name" value="FAD/NAD(P)-binding domain"/>
    <property type="match status" value="1"/>
</dbReference>
<evidence type="ECO:0000256" key="9">
    <source>
        <dbReference type="ARBA" id="ARBA00023002"/>
    </source>
</evidence>
<evidence type="ECO:0000256" key="6">
    <source>
        <dbReference type="ARBA" id="ARBA00022630"/>
    </source>
</evidence>
<dbReference type="InterPro" id="IPR005288">
    <property type="entry name" value="NadB"/>
</dbReference>
<dbReference type="InterPro" id="IPR015939">
    <property type="entry name" value="Fum_Rdtase/Succ_DH_flav-like_C"/>
</dbReference>
<name>A0A174AAM7_9FIRM</name>
<dbReference type="Pfam" id="PF00890">
    <property type="entry name" value="FAD_binding_2"/>
    <property type="match status" value="1"/>
</dbReference>
<dbReference type="PRINTS" id="PR00368">
    <property type="entry name" value="FADPNR"/>
</dbReference>
<evidence type="ECO:0000256" key="7">
    <source>
        <dbReference type="ARBA" id="ARBA00022642"/>
    </source>
</evidence>
<evidence type="ECO:0000256" key="5">
    <source>
        <dbReference type="ARBA" id="ARBA00021901"/>
    </source>
</evidence>
<sequence length="543" mass="59783">MRLKNEIKCDVLVMGAGIAGIMAAISAAEAGADVCIVSGTRICSGSSFYPGTWGLGLVGPESEADEEDLKSVILKVGEGMADPELVSVLVSHIRRGTDRLKAFGIQLKEAENKGEKEFIPCFDYKNRDWHGIVKDSAREVFLDRLEELGVRSFPCTHILQFIMTDGRVSGAAALTEKGGLTAFSCKSLVVASGGLGGLFQYRLNTDDVTGCGQYLALRAGAKLVNIEFMQMMPGYLSPAPKTIYNEKVFKYSNFCRQETGRSIFEDWRKEDLEERMEVRSTHGPFTTRLPSAPVDIRLFTEFLRNPRGVTVTYRESLRENQPEFIRTYFEWLKEEKHLTIDDPIHLGIFAHASNGGIRIGPDGSTGVPGLYACGEATGGMHGADRLGGLSTANGLVFGEIAGKAAAGWSSSISGPEEEWAEVLLSVIPNAASYLKQIQEMNFECAMVIRNGARAELALNRLERIRELCRCEAGYLETGDDTAGLAVSCRLTVALHLSECLMKAILLRKESRGSHYRWDYPEKKENFSKRILSVWDDGVKTGWE</sequence>
<dbReference type="GO" id="GO:0008734">
    <property type="term" value="F:L-aspartate oxidase activity"/>
    <property type="evidence" value="ECO:0007669"/>
    <property type="project" value="UniProtKB-EC"/>
</dbReference>
<evidence type="ECO:0000256" key="4">
    <source>
        <dbReference type="ARBA" id="ARBA00012173"/>
    </source>
</evidence>
<protein>
    <recommendedName>
        <fullName evidence="5">L-aspartate oxidase</fullName>
        <ecNumber evidence="4">1.4.3.16</ecNumber>
    </recommendedName>
    <alternativeName>
        <fullName evidence="10">Quinolinate synthase B</fullName>
    </alternativeName>
</protein>
<comment type="cofactor">
    <cofactor evidence="1">
        <name>FAD</name>
        <dbReference type="ChEBI" id="CHEBI:57692"/>
    </cofactor>
</comment>
<comment type="pathway">
    <text evidence="2">Cofactor biosynthesis; NAD(+) biosynthesis; iminoaspartate from L-aspartate (oxidase route): step 1/1.</text>
</comment>
<dbReference type="RefSeq" id="WP_070102347.1">
    <property type="nucleotide sequence ID" value="NZ_CABIXC010000002.1"/>
</dbReference>
<dbReference type="GO" id="GO:0033765">
    <property type="term" value="F:steroid dehydrogenase activity, acting on the CH-CH group of donors"/>
    <property type="evidence" value="ECO:0007669"/>
    <property type="project" value="UniProtKB-ARBA"/>
</dbReference>